<dbReference type="SUPFAM" id="SSF54593">
    <property type="entry name" value="Glyoxalase/Bleomycin resistance protein/Dihydroxybiphenyl dioxygenase"/>
    <property type="match status" value="1"/>
</dbReference>
<evidence type="ECO:0000313" key="3">
    <source>
        <dbReference type="EMBL" id="GGK82314.1"/>
    </source>
</evidence>
<dbReference type="Pfam" id="PF18029">
    <property type="entry name" value="Glyoxalase_6"/>
    <property type="match status" value="1"/>
</dbReference>
<name>A0ABQ2FC35_9MICO</name>
<gene>
    <name evidence="3" type="ORF">GCM10011509_33560</name>
</gene>
<proteinExistence type="predicted"/>
<dbReference type="CDD" id="cd06587">
    <property type="entry name" value="VOC"/>
    <property type="match status" value="1"/>
</dbReference>
<dbReference type="PANTHER" id="PTHR35908">
    <property type="entry name" value="HYPOTHETICAL FUSION PROTEIN"/>
    <property type="match status" value="1"/>
</dbReference>
<protein>
    <submittedName>
        <fullName evidence="3">Glyoxalase</fullName>
    </submittedName>
</protein>
<dbReference type="EMBL" id="BMLB01000008">
    <property type="protein sequence ID" value="GGK82314.1"/>
    <property type="molecule type" value="Genomic_DNA"/>
</dbReference>
<evidence type="ECO:0000256" key="1">
    <source>
        <dbReference type="SAM" id="MobiDB-lite"/>
    </source>
</evidence>
<feature type="region of interest" description="Disordered" evidence="1">
    <location>
        <begin position="37"/>
        <end position="56"/>
    </location>
</feature>
<reference evidence="4" key="1">
    <citation type="journal article" date="2019" name="Int. J. Syst. Evol. Microbiol.">
        <title>The Global Catalogue of Microorganisms (GCM) 10K type strain sequencing project: providing services to taxonomists for standard genome sequencing and annotation.</title>
        <authorList>
            <consortium name="The Broad Institute Genomics Platform"/>
            <consortium name="The Broad Institute Genome Sequencing Center for Infectious Disease"/>
            <person name="Wu L."/>
            <person name="Ma J."/>
        </authorList>
    </citation>
    <scope>NUCLEOTIDE SEQUENCE [LARGE SCALE GENOMIC DNA]</scope>
    <source>
        <strain evidence="4">CGMCC 1.5362</strain>
    </source>
</reference>
<comment type="caution">
    <text evidence="3">The sequence shown here is derived from an EMBL/GenBank/DDBJ whole genome shotgun (WGS) entry which is preliminary data.</text>
</comment>
<dbReference type="InterPro" id="IPR029068">
    <property type="entry name" value="Glyas_Bleomycin-R_OHBP_Dase"/>
</dbReference>
<feature type="domain" description="Glyoxalase-like" evidence="2">
    <location>
        <begin position="13"/>
        <end position="135"/>
    </location>
</feature>
<evidence type="ECO:0000313" key="4">
    <source>
        <dbReference type="Proteomes" id="UP000662111"/>
    </source>
</evidence>
<keyword evidence="4" id="KW-1185">Reference proteome</keyword>
<sequence>MNAGRPRIEATSVSISTDRPRELARFYAELLGVEVADEEGPREGEPPEAGWAQLRPAEGRLRMTVNLEWDPSFEAPTWPSTPGTQQPQAHLDLWVDDLDQAEAWAVELGARRHGVQPQDGVRVMLDPHGHPFCFFTS</sequence>
<dbReference type="Proteomes" id="UP000662111">
    <property type="component" value="Unassembled WGS sequence"/>
</dbReference>
<organism evidence="3 4">
    <name type="scientific">Ornithinimicrobium pekingense</name>
    <dbReference type="NCBI Taxonomy" id="384677"/>
    <lineage>
        <taxon>Bacteria</taxon>
        <taxon>Bacillati</taxon>
        <taxon>Actinomycetota</taxon>
        <taxon>Actinomycetes</taxon>
        <taxon>Micrococcales</taxon>
        <taxon>Ornithinimicrobiaceae</taxon>
        <taxon>Ornithinimicrobium</taxon>
    </lineage>
</organism>
<evidence type="ECO:0000259" key="2">
    <source>
        <dbReference type="Pfam" id="PF18029"/>
    </source>
</evidence>
<dbReference type="Gene3D" id="3.10.180.10">
    <property type="entry name" value="2,3-Dihydroxybiphenyl 1,2-Dioxygenase, domain 1"/>
    <property type="match status" value="1"/>
</dbReference>
<dbReference type="InterPro" id="IPR041581">
    <property type="entry name" value="Glyoxalase_6"/>
</dbReference>
<dbReference type="PANTHER" id="PTHR35908:SF1">
    <property type="entry name" value="CONSERVED PROTEIN"/>
    <property type="match status" value="1"/>
</dbReference>
<accession>A0ABQ2FC35</accession>